<reference evidence="2 3" key="1">
    <citation type="submission" date="2020-09" db="EMBL/GenBank/DDBJ databases">
        <title>De no assembly of potato wild relative species, Solanum commersonii.</title>
        <authorList>
            <person name="Cho K."/>
        </authorList>
    </citation>
    <scope>NUCLEOTIDE SEQUENCE [LARGE SCALE GENOMIC DNA]</scope>
    <source>
        <strain evidence="2">LZ3.2</strain>
        <tissue evidence="2">Leaf</tissue>
    </source>
</reference>
<dbReference type="PANTHER" id="PTHR46238">
    <property type="entry name" value="REVERSE TRANSCRIPTASE DOMAIN-CONTAINING PROTEIN"/>
    <property type="match status" value="1"/>
</dbReference>
<keyword evidence="3" id="KW-1185">Reference proteome</keyword>
<protein>
    <submittedName>
        <fullName evidence="2">Uncharacterized protein</fullName>
    </submittedName>
</protein>
<comment type="caution">
    <text evidence="2">The sequence shown here is derived from an EMBL/GenBank/DDBJ whole genome shotgun (WGS) entry which is preliminary data.</text>
</comment>
<dbReference type="AlphaFoldDB" id="A0A9J5X5F4"/>
<name>A0A9J5X5F4_SOLCO</name>
<evidence type="ECO:0000256" key="1">
    <source>
        <dbReference type="SAM" id="MobiDB-lite"/>
    </source>
</evidence>
<proteinExistence type="predicted"/>
<dbReference type="OrthoDB" id="424543at2759"/>
<evidence type="ECO:0000313" key="2">
    <source>
        <dbReference type="EMBL" id="KAG5582248.1"/>
    </source>
</evidence>
<dbReference type="Proteomes" id="UP000824120">
    <property type="component" value="Chromosome 10"/>
</dbReference>
<sequence>MIKSSRCVTEQFHEAVLYCPMTQNAKRLKDKRVNPSPSPTHSAQESEWSKAEDVLNAAIRCSRETKLIRGWMKRRFLSGVLCDKKVSPKLKGMFYMSNGDEDDAVNVWATRRNKIINKDIDKMQKIGFRIWFRHVKKRCTATPIRWCEMLAMNGFKRRKGRSKKHYGGVIR</sequence>
<dbReference type="PANTHER" id="PTHR46238:SF8">
    <property type="entry name" value="ENDONUCLEASE_EXONUCLEASE_PHOSPHATASE DOMAIN-CONTAINING PROTEIN"/>
    <property type="match status" value="1"/>
</dbReference>
<organism evidence="2 3">
    <name type="scientific">Solanum commersonii</name>
    <name type="common">Commerson's wild potato</name>
    <name type="synonym">Commerson's nightshade</name>
    <dbReference type="NCBI Taxonomy" id="4109"/>
    <lineage>
        <taxon>Eukaryota</taxon>
        <taxon>Viridiplantae</taxon>
        <taxon>Streptophyta</taxon>
        <taxon>Embryophyta</taxon>
        <taxon>Tracheophyta</taxon>
        <taxon>Spermatophyta</taxon>
        <taxon>Magnoliopsida</taxon>
        <taxon>eudicotyledons</taxon>
        <taxon>Gunneridae</taxon>
        <taxon>Pentapetalae</taxon>
        <taxon>asterids</taxon>
        <taxon>lamiids</taxon>
        <taxon>Solanales</taxon>
        <taxon>Solanaceae</taxon>
        <taxon>Solanoideae</taxon>
        <taxon>Solaneae</taxon>
        <taxon>Solanum</taxon>
    </lineage>
</organism>
<accession>A0A9J5X5F4</accession>
<evidence type="ECO:0000313" key="3">
    <source>
        <dbReference type="Proteomes" id="UP000824120"/>
    </source>
</evidence>
<feature type="region of interest" description="Disordered" evidence="1">
    <location>
        <begin position="28"/>
        <end position="48"/>
    </location>
</feature>
<gene>
    <name evidence="2" type="ORF">H5410_052875</name>
</gene>
<dbReference type="EMBL" id="JACXVP010000010">
    <property type="protein sequence ID" value="KAG5582248.1"/>
    <property type="molecule type" value="Genomic_DNA"/>
</dbReference>